<sequence>MTALWSSQAFSGLPSSWGRSARANPWPALGPRASLLGCCAASCEVALPRPGALVSGTRSWQTGGPPLARARVSMLPTRLAPRLLCGFLQGASPTAARLGLQDALLERRCAASLSSQRPWALGRGRSRYRTATGGSEGRADLEESFLFPEYIPEPEPAPTLQDQLREVQQRQEENERQMQQRREERRQQKLRAARRVQRAQPVVGHPDPTVAPSGLNCSGCGAELYRQDPGVPGYLPSEKFLRAAAQADGGLARTVCQRCWLLVHHRRALRLQVSPEKYLELVSAALRRPEPALVLYMVDLLDLPDALLRHLPALVGPKQLIVLGNKVDLLPQDAPGYRQRIRERLWDDCARVGLLPPPGSRRSQHPGRKQPRDRADKANHSARSHAVLKDVRLISAKTGYGVKKLISALQRSWRYRGDVYLVGATNAGKSTLFNTLLESDYCIAKGAEAIDRATISAWPGTTLNLLKFPICNPTPYRMFQRQKRLKRDAVEAEEDLSQQEQNQLNLLKKHGYVVGRVGRTFSCSEQKEEAAFEFDANSLAFDMGDDPVMVADKPTRRIELTPQDVKDARWFYDTPGITKDNCILNLLTEKEVNIVLPTQAIVPRTFVLQPGMVLFLGAIGRIDFLQGNQSAWFTVVASNFLPVHITSLDKADTVYKKHAGHTLLKVPVGGKERMAGFPPLVAEDITLDEGLGESEAVADIKFSSAGWVAVTPQFKDRLHLRGHMPQGTFLTVRPPLLPHIVNIKGPRIQRSVAYQTKKPPPLVYNVQKKKKRVSTRAMDSETSGESRPGSQG</sequence>
<dbReference type="Proteomes" id="UP000694570">
    <property type="component" value="Unplaced"/>
</dbReference>
<organism evidence="5 6">
    <name type="scientific">Sus scrofa</name>
    <name type="common">Pig</name>
    <dbReference type="NCBI Taxonomy" id="9823"/>
    <lineage>
        <taxon>Eukaryota</taxon>
        <taxon>Metazoa</taxon>
        <taxon>Chordata</taxon>
        <taxon>Craniata</taxon>
        <taxon>Vertebrata</taxon>
        <taxon>Euteleostomi</taxon>
        <taxon>Mammalia</taxon>
        <taxon>Eutheria</taxon>
        <taxon>Laurasiatheria</taxon>
        <taxon>Artiodactyla</taxon>
        <taxon>Suina</taxon>
        <taxon>Suidae</taxon>
        <taxon>Sus</taxon>
    </lineage>
</organism>
<evidence type="ECO:0000256" key="1">
    <source>
        <dbReference type="SAM" id="Coils"/>
    </source>
</evidence>
<dbReference type="PANTHER" id="PTHR46406">
    <property type="entry name" value="NITRIC OXIDE-ASSOCIATED PROTEIN 1"/>
    <property type="match status" value="1"/>
</dbReference>
<dbReference type="InterPro" id="IPR006073">
    <property type="entry name" value="GTP-bd"/>
</dbReference>
<feature type="region of interest" description="Disordered" evidence="2">
    <location>
        <begin position="767"/>
        <end position="792"/>
    </location>
</feature>
<feature type="domain" description="NOA1/YqeH-like C-terminal" evidence="4">
    <location>
        <begin position="633"/>
        <end position="734"/>
    </location>
</feature>
<dbReference type="Pfam" id="PF01926">
    <property type="entry name" value="MMR_HSR1"/>
    <property type="match status" value="1"/>
</dbReference>
<evidence type="ECO:0000259" key="4">
    <source>
        <dbReference type="Pfam" id="PF21516"/>
    </source>
</evidence>
<evidence type="ECO:0000313" key="6">
    <source>
        <dbReference type="Proteomes" id="UP000694570"/>
    </source>
</evidence>
<keyword evidence="1" id="KW-0175">Coiled coil</keyword>
<protein>
    <recommendedName>
        <fullName evidence="7">Nitric oxide associated 1</fullName>
    </recommendedName>
</protein>
<feature type="compositionally biased region" description="Basic residues" evidence="2">
    <location>
        <begin position="188"/>
        <end position="197"/>
    </location>
</feature>
<feature type="coiled-coil region" evidence="1">
    <location>
        <begin position="482"/>
        <end position="510"/>
    </location>
</feature>
<feature type="domain" description="G" evidence="3">
    <location>
        <begin position="419"/>
        <end position="470"/>
    </location>
</feature>
<feature type="compositionally biased region" description="Polar residues" evidence="2">
    <location>
        <begin position="780"/>
        <end position="792"/>
    </location>
</feature>
<feature type="region of interest" description="Disordered" evidence="2">
    <location>
        <begin position="353"/>
        <end position="383"/>
    </location>
</feature>
<gene>
    <name evidence="5" type="primary">LOC100621115</name>
</gene>
<dbReference type="CDD" id="cd01855">
    <property type="entry name" value="YqeH"/>
    <property type="match status" value="1"/>
</dbReference>
<proteinExistence type="predicted"/>
<dbReference type="InterPro" id="IPR048422">
    <property type="entry name" value="NOA1/YqeH-like_C"/>
</dbReference>
<dbReference type="InterPro" id="IPR052807">
    <property type="entry name" value="Mito_transl_resp_regulator"/>
</dbReference>
<name>A0A8D1CBJ8_PIG</name>
<dbReference type="Pfam" id="PF21516">
    <property type="entry name" value="YqeH-like_C"/>
    <property type="match status" value="1"/>
</dbReference>
<evidence type="ECO:0000313" key="5">
    <source>
        <dbReference type="Ensembl" id="ENSSSCP00030032189.1"/>
    </source>
</evidence>
<feature type="compositionally biased region" description="Basic and acidic residues" evidence="2">
    <location>
        <begin position="163"/>
        <end position="187"/>
    </location>
</feature>
<dbReference type="SUPFAM" id="SSF52540">
    <property type="entry name" value="P-loop containing nucleoside triphosphate hydrolases"/>
    <property type="match status" value="1"/>
</dbReference>
<dbReference type="InterPro" id="IPR027417">
    <property type="entry name" value="P-loop_NTPase"/>
</dbReference>
<feature type="region of interest" description="Disordered" evidence="2">
    <location>
        <begin position="163"/>
        <end position="210"/>
    </location>
</feature>
<dbReference type="Gene3D" id="3.40.50.300">
    <property type="entry name" value="P-loop containing nucleotide triphosphate hydrolases"/>
    <property type="match status" value="1"/>
</dbReference>
<dbReference type="PANTHER" id="PTHR46406:SF1">
    <property type="entry name" value="NITRIC OXIDE-ASSOCIATED PROTEIN 1"/>
    <property type="match status" value="1"/>
</dbReference>
<evidence type="ECO:0000259" key="3">
    <source>
        <dbReference type="Pfam" id="PF01926"/>
    </source>
</evidence>
<evidence type="ECO:0008006" key="7">
    <source>
        <dbReference type="Google" id="ProtNLM"/>
    </source>
</evidence>
<feature type="compositionally biased region" description="Basic and acidic residues" evidence="2">
    <location>
        <begin position="370"/>
        <end position="379"/>
    </location>
</feature>
<evidence type="ECO:0000256" key="2">
    <source>
        <dbReference type="SAM" id="MobiDB-lite"/>
    </source>
</evidence>
<dbReference type="Ensembl" id="ENSSSCT00030070551.1">
    <property type="protein sequence ID" value="ENSSSCP00030032189.1"/>
    <property type="gene ID" value="ENSSSCG00030050603.1"/>
</dbReference>
<dbReference type="AlphaFoldDB" id="A0A8D1CBJ8"/>
<dbReference type="GO" id="GO:0005525">
    <property type="term" value="F:GTP binding"/>
    <property type="evidence" value="ECO:0007669"/>
    <property type="project" value="InterPro"/>
</dbReference>
<reference evidence="5" key="1">
    <citation type="submission" date="2025-08" db="UniProtKB">
        <authorList>
            <consortium name="Ensembl"/>
        </authorList>
    </citation>
    <scope>IDENTIFICATION</scope>
</reference>
<accession>A0A8D1CBJ8</accession>